<dbReference type="EMBL" id="JAECZO010000019">
    <property type="protein sequence ID" value="KAK7201707.1"/>
    <property type="molecule type" value="Genomic_DNA"/>
</dbReference>
<comment type="caution">
    <text evidence="2">The sequence shown here is derived from an EMBL/GenBank/DDBJ whole genome shotgun (WGS) entry which is preliminary data.</text>
</comment>
<dbReference type="PANTHER" id="PTHR48125:SF10">
    <property type="entry name" value="OS12G0136300 PROTEIN"/>
    <property type="match status" value="1"/>
</dbReference>
<feature type="compositionally biased region" description="Low complexity" evidence="1">
    <location>
        <begin position="344"/>
        <end position="353"/>
    </location>
</feature>
<feature type="region of interest" description="Disordered" evidence="1">
    <location>
        <begin position="423"/>
        <end position="443"/>
    </location>
</feature>
<dbReference type="Proteomes" id="UP001430356">
    <property type="component" value="Unassembled WGS sequence"/>
</dbReference>
<feature type="region of interest" description="Disordered" evidence="1">
    <location>
        <begin position="323"/>
        <end position="399"/>
    </location>
</feature>
<evidence type="ECO:0000313" key="2">
    <source>
        <dbReference type="EMBL" id="KAK7201707.1"/>
    </source>
</evidence>
<feature type="compositionally biased region" description="Basic and acidic residues" evidence="1">
    <location>
        <begin position="1146"/>
        <end position="1161"/>
    </location>
</feature>
<protein>
    <submittedName>
        <fullName evidence="2">Uncharacterized protein</fullName>
    </submittedName>
</protein>
<accession>A0AAW0F551</accession>
<organism evidence="2 3">
    <name type="scientific">Novymonas esmeraldas</name>
    <dbReference type="NCBI Taxonomy" id="1808958"/>
    <lineage>
        <taxon>Eukaryota</taxon>
        <taxon>Discoba</taxon>
        <taxon>Euglenozoa</taxon>
        <taxon>Kinetoplastea</taxon>
        <taxon>Metakinetoplastina</taxon>
        <taxon>Trypanosomatida</taxon>
        <taxon>Trypanosomatidae</taxon>
        <taxon>Novymonas</taxon>
    </lineage>
</organism>
<proteinExistence type="predicted"/>
<evidence type="ECO:0000256" key="1">
    <source>
        <dbReference type="SAM" id="MobiDB-lite"/>
    </source>
</evidence>
<reference evidence="2 3" key="1">
    <citation type="journal article" date="2021" name="MBio">
        <title>A New Model Trypanosomatid, Novymonas esmeraldas: Genomic Perception of Its 'Candidatus Pandoraea novymonadis' Endosymbiont.</title>
        <authorList>
            <person name="Zakharova A."/>
            <person name="Saura A."/>
            <person name="Butenko A."/>
            <person name="Podesvova L."/>
            <person name="Warmusova S."/>
            <person name="Kostygov A.Y."/>
            <person name="Nenarokova A."/>
            <person name="Lukes J."/>
            <person name="Opperdoes F.R."/>
            <person name="Yurchenko V."/>
        </authorList>
    </citation>
    <scope>NUCLEOTIDE SEQUENCE [LARGE SCALE GENOMIC DNA]</scope>
    <source>
        <strain evidence="2 3">E262AT.01</strain>
    </source>
</reference>
<feature type="region of interest" description="Disordered" evidence="1">
    <location>
        <begin position="1146"/>
        <end position="1198"/>
    </location>
</feature>
<name>A0AAW0F551_9TRYP</name>
<dbReference type="PANTHER" id="PTHR48125">
    <property type="entry name" value="LP07818P1"/>
    <property type="match status" value="1"/>
</dbReference>
<sequence>MIEDISSPHIHKRRSWGETSLRAQPSITAFSVDQGKPRADRALIVYQNVRRPSPETSEVNELLLKARVALPAIMNYLYFGSAQVAVVYFGKRVGRRGVKHGIRDGAQDLKIRLIRYFTAEMWPPLLRTDAPDESLGFNLPSNSRADSADASVLLGAGTPSAAQADTAAAGTSAAVDREARLAKETEQERLWFRRSVENHMQVLLYLKSSTDGKSKYLKVVLQNTAHRLYFDVVETREEKYRWDLRMLFIRMMDNLETQRAIDSYESYLEYFREACAMAAANALFLERPRQAMLEVVLWTTQMPSTTPTAAGPQIARRCLENRDGASADSGDEATPLLPLSTQGSQPTQRRPSSSEPPPPPEVHSCHHLTSTATEGAADATDDAAAPREDTREPDMSPVLRTPLVLPETESRSATPPAAAAAAVVASGSRLSPTTLGPRHSRTTRRRGYPWMSALQKPESTTLDYKSYFFNTALEIRHRCVKFMCGFLNAYGEGRLVVGVHEIPRPASASAEERKEAAAGIVVHNDLVDQFVVGARVTRAELEDLQVDVSEQLLCCIPPIPPRAVQVDAVPVRFPAGFAYAPQILVLYDFASTSFAARDALKQKSNYAIRFLFTLGLSIVPLDLPDDEVRALLQASASRPATPPVLDPPPLDARWCDANTEAYLIAAIDDPAALQRSDWAERLGGTLGRHKQRCYHAVLEYEPANARRLALPELFVLEVSVDIKRCGYSPLSRYKGKFFSGWPSIPLWDPTTRTVRAVERNYNVLGTSHLAGHGRGPLALGLAGRHVSPGVKPARSQGPAVSSSLIDSSTAGVADGSGCATTLSPTTLAAVRGRGCFQRQLLEDGWAWFAQPAIMARVLNYLYNPERIRDILQFRLIHPLSNARFENRQGNYLVHMIYSTPVGVPVFNAPREQLSRIQYSFLHTGIPPLPLLLCHCYETIGNLPSPYPFVAVPLVQQTFRVAPCLVPLFYRQHYFDGQLKLAVVLDLRDSLLKTVELRNGNLRLDTVVGIGFEPMNKRQLMRHFLRRDREGSGDASGGGGRGVGGVCMAGSRTNPWLRRGGPAAGSSAEEDGAVEEDDVLLKQSFLARRAFQPQAMTYATDSHLASRIASPMASARTGAVTEREVEADIPLLHFRFLSRKAVEDGRYLSREEQPRSWSRTDDATALPRAASGGRRGRPGSGSGAEQSPRSGRGAGEKGSNVVADAGELQSDANSDSADPADPAEMEAPAAHGRPWTLQHLLFWYSAFLTDREHYSVFGCGNRSIAFQVASLSEVCAECVDAAAVEAVNASLLSKDHAMGLAPSRDTCVLHQKVHDWLAV</sequence>
<gene>
    <name evidence="2" type="ORF">NESM_000236000</name>
</gene>
<keyword evidence="3" id="KW-1185">Reference proteome</keyword>
<feature type="region of interest" description="Disordered" evidence="1">
    <location>
        <begin position="1209"/>
        <end position="1228"/>
    </location>
</feature>
<feature type="compositionally biased region" description="Basic and acidic residues" evidence="1">
    <location>
        <begin position="384"/>
        <end position="394"/>
    </location>
</feature>
<evidence type="ECO:0000313" key="3">
    <source>
        <dbReference type="Proteomes" id="UP001430356"/>
    </source>
</evidence>